<evidence type="ECO:0000256" key="12">
    <source>
        <dbReference type="PROSITE-ProRule" id="PRU10112"/>
    </source>
</evidence>
<evidence type="ECO:0000256" key="2">
    <source>
        <dbReference type="ARBA" id="ARBA00003670"/>
    </source>
</evidence>
<comment type="catalytic activity">
    <reaction evidence="9 10">
        <text>oxaloacetate + phosphate = phosphoenolpyruvate + hydrogencarbonate</text>
        <dbReference type="Rhea" id="RHEA:28370"/>
        <dbReference type="ChEBI" id="CHEBI:16452"/>
        <dbReference type="ChEBI" id="CHEBI:17544"/>
        <dbReference type="ChEBI" id="CHEBI:43474"/>
        <dbReference type="ChEBI" id="CHEBI:58702"/>
        <dbReference type="EC" id="4.1.1.31"/>
    </reaction>
</comment>
<dbReference type="EMBL" id="NCUX01000029">
    <property type="protein sequence ID" value="ORO79405.1"/>
    <property type="molecule type" value="Genomic_DNA"/>
</dbReference>
<accession>A0A1X1J274</accession>
<dbReference type="GO" id="GO:0000287">
    <property type="term" value="F:magnesium ion binding"/>
    <property type="evidence" value="ECO:0007669"/>
    <property type="project" value="UniProtKB-UniRule"/>
</dbReference>
<keyword evidence="8 10" id="KW-0120">Carbon dioxide fixation</keyword>
<dbReference type="InterPro" id="IPR021135">
    <property type="entry name" value="PEP_COase"/>
</dbReference>
<comment type="caution">
    <text evidence="13">The sequence shown here is derived from an EMBL/GenBank/DDBJ whole genome shotgun (WGS) entry which is preliminary data.</text>
</comment>
<dbReference type="InterPro" id="IPR015813">
    <property type="entry name" value="Pyrv/PenolPyrv_kinase-like_dom"/>
</dbReference>
<evidence type="ECO:0000256" key="9">
    <source>
        <dbReference type="ARBA" id="ARBA00048995"/>
    </source>
</evidence>
<evidence type="ECO:0000256" key="7">
    <source>
        <dbReference type="ARBA" id="ARBA00023239"/>
    </source>
</evidence>
<dbReference type="AlphaFoldDB" id="A0A1X1J274"/>
<dbReference type="InterPro" id="IPR033129">
    <property type="entry name" value="PEPCASE_His_AS"/>
</dbReference>
<dbReference type="RefSeq" id="WP_084973712.1">
    <property type="nucleotide sequence ID" value="NZ_NCUX01000029.1"/>
</dbReference>
<evidence type="ECO:0000256" key="11">
    <source>
        <dbReference type="PROSITE-ProRule" id="PRU10111"/>
    </source>
</evidence>
<comment type="similarity">
    <text evidence="3 10">Belongs to the PEPCase type 1 family.</text>
</comment>
<dbReference type="Pfam" id="PF00311">
    <property type="entry name" value="PEPcase"/>
    <property type="match status" value="1"/>
</dbReference>
<dbReference type="GO" id="GO:0005829">
    <property type="term" value="C:cytosol"/>
    <property type="evidence" value="ECO:0007669"/>
    <property type="project" value="TreeGrafter"/>
</dbReference>
<comment type="function">
    <text evidence="2 10">Forms oxaloacetate, a four-carbon dicarboxylic acid source for the tricarboxylic acid cycle.</text>
</comment>
<organism evidence="13 14">
    <name type="scientific">Streptococcus oralis subsp. dentisani</name>
    <dbReference type="NCBI Taxonomy" id="1458253"/>
    <lineage>
        <taxon>Bacteria</taxon>
        <taxon>Bacillati</taxon>
        <taxon>Bacillota</taxon>
        <taxon>Bacilli</taxon>
        <taxon>Lactobacillales</taxon>
        <taxon>Streptococcaceae</taxon>
        <taxon>Streptococcus</taxon>
    </lineage>
</organism>
<evidence type="ECO:0000256" key="6">
    <source>
        <dbReference type="ARBA" id="ARBA00022842"/>
    </source>
</evidence>
<dbReference type="PANTHER" id="PTHR30523:SF6">
    <property type="entry name" value="PHOSPHOENOLPYRUVATE CARBOXYLASE"/>
    <property type="match status" value="1"/>
</dbReference>
<dbReference type="GO" id="GO:0006099">
    <property type="term" value="P:tricarboxylic acid cycle"/>
    <property type="evidence" value="ECO:0007669"/>
    <property type="project" value="InterPro"/>
</dbReference>
<dbReference type="GO" id="GO:0008964">
    <property type="term" value="F:phosphoenolpyruvate carboxylase activity"/>
    <property type="evidence" value="ECO:0007669"/>
    <property type="project" value="UniProtKB-UniRule"/>
</dbReference>
<dbReference type="SUPFAM" id="SSF51621">
    <property type="entry name" value="Phosphoenolpyruvate/pyruvate domain"/>
    <property type="match status" value="1"/>
</dbReference>
<name>A0A1X1J274_STROR</name>
<dbReference type="InterPro" id="IPR018129">
    <property type="entry name" value="PEP_COase_Lys_AS"/>
</dbReference>
<gene>
    <name evidence="10" type="primary">ppc</name>
    <name evidence="13" type="ORF">B7708_03200</name>
</gene>
<protein>
    <recommendedName>
        <fullName evidence="5 10">Phosphoenolpyruvate carboxylase</fullName>
        <shortName evidence="10">PEPC</shortName>
        <shortName evidence="10">PEPCase</shortName>
        <ecNumber evidence="4 10">4.1.1.31</ecNumber>
    </recommendedName>
</protein>
<feature type="active site" evidence="10 12">
    <location>
        <position position="561"/>
    </location>
</feature>
<dbReference type="NCBIfam" id="NF000584">
    <property type="entry name" value="PRK00009.1"/>
    <property type="match status" value="1"/>
</dbReference>
<keyword evidence="6 10" id="KW-0460">Magnesium</keyword>
<evidence type="ECO:0000256" key="8">
    <source>
        <dbReference type="ARBA" id="ARBA00023300"/>
    </source>
</evidence>
<dbReference type="PROSITE" id="PS00781">
    <property type="entry name" value="PEPCASE_1"/>
    <property type="match status" value="1"/>
</dbReference>
<reference evidence="13 14" key="1">
    <citation type="journal article" date="2016" name="Eur. J. Clin. Microbiol. Infect. Dis.">
        <title>Whole genome sequencing as a tool for phylogenetic analysis of clinical strains of Mitis group streptococci.</title>
        <authorList>
            <person name="Rasmussen L.H."/>
            <person name="Dargis R."/>
            <person name="Hojholt K."/>
            <person name="Christensen J.J."/>
            <person name="Skovgaard O."/>
            <person name="Justesen U.S."/>
            <person name="Rosenvinge F.S."/>
            <person name="Moser C."/>
            <person name="Lukjancenko O."/>
            <person name="Rasmussen S."/>
            <person name="Nielsen X.C."/>
        </authorList>
    </citation>
    <scope>NUCLEOTIDE SEQUENCE [LARGE SCALE GENOMIC DNA]</scope>
    <source>
        <strain evidence="13 14">RH_9883_08</strain>
    </source>
</reference>
<dbReference type="GO" id="GO:0006107">
    <property type="term" value="P:oxaloacetate metabolic process"/>
    <property type="evidence" value="ECO:0007669"/>
    <property type="project" value="UniProtKB-UniRule"/>
</dbReference>
<evidence type="ECO:0000256" key="10">
    <source>
        <dbReference type="HAMAP-Rule" id="MF_00595"/>
    </source>
</evidence>
<dbReference type="Proteomes" id="UP000193780">
    <property type="component" value="Unassembled WGS sequence"/>
</dbReference>
<proteinExistence type="inferred from homology"/>
<dbReference type="PRINTS" id="PR00150">
    <property type="entry name" value="PEPCARBXLASE"/>
</dbReference>
<dbReference type="PANTHER" id="PTHR30523">
    <property type="entry name" value="PHOSPHOENOLPYRUVATE CARBOXYLASE"/>
    <property type="match status" value="1"/>
</dbReference>
<dbReference type="PROSITE" id="PS00393">
    <property type="entry name" value="PEPCASE_2"/>
    <property type="match status" value="1"/>
</dbReference>
<dbReference type="InterPro" id="IPR022805">
    <property type="entry name" value="PEP_COase_bac/pln-type"/>
</dbReference>
<comment type="cofactor">
    <cofactor evidence="1 10">
        <name>Mg(2+)</name>
        <dbReference type="ChEBI" id="CHEBI:18420"/>
    </cofactor>
</comment>
<dbReference type="Gene3D" id="1.20.1440.90">
    <property type="entry name" value="Phosphoenolpyruvate/pyruvate domain"/>
    <property type="match status" value="1"/>
</dbReference>
<dbReference type="HAMAP" id="MF_00595">
    <property type="entry name" value="PEPcase_type1"/>
    <property type="match status" value="1"/>
</dbReference>
<keyword evidence="13" id="KW-0670">Pyruvate</keyword>
<evidence type="ECO:0000256" key="5">
    <source>
        <dbReference type="ARBA" id="ARBA00022419"/>
    </source>
</evidence>
<sequence>MSLQKLENYSNKAVVQEEVLILTELLEDITKNMLAPETFDKIMQLKDLSTSENYQGLNKLVTSLSNEEMIYISRYFSILPLLINISEDVDLAYEINHQNNVDQDYLGKLSTTIKMVAEKENAAAILEQLNVVPVLTAHPTQVQRKSMLDLTNHIHTLLRKYRDVKLGLINKEKWHTDLRRYIEIIMQTDMIREKKLKVTNEITNVMEYYQSSFLNAVPRLTAEYKKLAKEQGIELQHPKPITMGMWIGGDRDGNPFVTAETLNKSALTQCEVIMNYYDEKIYNLYREFSLSTSIVNVSDKVREMALKSQDNSIYREKELYRRALFDIQAKMQATKTYLIEDKDVHPRYATADEFYQDLLAIRDSLLENKGEYLISGEFVELMQAVEIFGFYLASIDMRQDSSVHEACVAELLASAGINDHYSDLSEDEKCSLLLKELEEDPRILSATHAEKSELLEKELSIFKAARKLKDKLGENVIRQTIISHATSVSDMLELAIMLKEVGLVDAQKARVQIVPLFETIEDLDHSEETMRRYFSLPLAKKWIASKDNYQEIMLGYSDSNKDGGYLSSCWTLYKAQQQLTAIGDEFGVKVTFFHGRGGTVGRGGGPTYEAITSQPLKSIKDRIRLTEQGEVIGNKYGNKDAAYYNLEMLVSAAINRMITKKKSDTNTSNRYEAIMDQVVDRSYDIYRDLVFGNEHFYDYFFESSPIKAISSFNIGSRPAARKTITEIGGLRAIPWVFSWSQSRVMFPGWYGVGSSFKEFIDQDPKNIEILRDMYQNWPFFQSLLSNVDMVLSKSNMNIAFEYAKLCEDEEVQAIYYTILDEWQLTKDVILAIEGYDELLAENSYLKDSLNYRMPYFNILNYIQLELIKRQRRGELSADEERLIHTTINGIATGLRNSG</sequence>
<evidence type="ECO:0000256" key="4">
    <source>
        <dbReference type="ARBA" id="ARBA00012305"/>
    </source>
</evidence>
<evidence type="ECO:0000313" key="14">
    <source>
        <dbReference type="Proteomes" id="UP000193780"/>
    </source>
</evidence>
<evidence type="ECO:0000256" key="1">
    <source>
        <dbReference type="ARBA" id="ARBA00001946"/>
    </source>
</evidence>
<evidence type="ECO:0000256" key="3">
    <source>
        <dbReference type="ARBA" id="ARBA00008346"/>
    </source>
</evidence>
<evidence type="ECO:0000313" key="13">
    <source>
        <dbReference type="EMBL" id="ORO79405.1"/>
    </source>
</evidence>
<keyword evidence="7 10" id="KW-0456">Lyase</keyword>
<dbReference type="GO" id="GO:0015977">
    <property type="term" value="P:carbon fixation"/>
    <property type="evidence" value="ECO:0007669"/>
    <property type="project" value="UniProtKB-UniRule"/>
</dbReference>
<dbReference type="EC" id="4.1.1.31" evidence="4 10"/>
<comment type="subunit">
    <text evidence="10">Homotetramer.</text>
</comment>
<feature type="active site" evidence="10 11">
    <location>
        <position position="138"/>
    </location>
</feature>